<name>C0CUR1_9FIRM</name>
<protein>
    <submittedName>
        <fullName evidence="1">Uncharacterized protein</fullName>
    </submittedName>
</protein>
<evidence type="ECO:0000313" key="1">
    <source>
        <dbReference type="EMBL" id="EEG57261.1"/>
    </source>
</evidence>
<sequence>MPEYIAFETRLWYNEAEVRFARLAAQVQNRPGAAAHHEIDRRTCAWRTGHGSA</sequence>
<dbReference type="EMBL" id="ACCJ01000030">
    <property type="protein sequence ID" value="EEG57261.1"/>
    <property type="molecule type" value="Genomic_DNA"/>
</dbReference>
<comment type="caution">
    <text evidence="1">The sequence shown here is derived from an EMBL/GenBank/DDBJ whole genome shotgun (WGS) entry which is preliminary data.</text>
</comment>
<evidence type="ECO:0000313" key="2">
    <source>
        <dbReference type="Proteomes" id="UP000004756"/>
    </source>
</evidence>
<dbReference type="HOGENOM" id="CLU_3059993_0_0_9"/>
<gene>
    <name evidence="1" type="ORF">CLOSTASPAR_00753</name>
</gene>
<accession>C0CUR1</accession>
<proteinExistence type="predicted"/>
<reference evidence="1 2" key="1">
    <citation type="submission" date="2009-01" db="EMBL/GenBank/DDBJ databases">
        <authorList>
            <person name="Fulton L."/>
            <person name="Clifton S."/>
            <person name="Fulton B."/>
            <person name="Xu J."/>
            <person name="Minx P."/>
            <person name="Pepin K.H."/>
            <person name="Johnson M."/>
            <person name="Bhonagiri V."/>
            <person name="Nash W.E."/>
            <person name="Mardis E.R."/>
            <person name="Wilson R.K."/>
        </authorList>
    </citation>
    <scope>NUCLEOTIDE SEQUENCE [LARGE SCALE GENOMIC DNA]</scope>
    <source>
        <strain evidence="1 2">DSM 15981</strain>
    </source>
</reference>
<keyword evidence="2" id="KW-1185">Reference proteome</keyword>
<dbReference type="Proteomes" id="UP000004756">
    <property type="component" value="Unassembled WGS sequence"/>
</dbReference>
<organism evidence="1 2">
    <name type="scientific">[Clostridium] asparagiforme DSM 15981</name>
    <dbReference type="NCBI Taxonomy" id="518636"/>
    <lineage>
        <taxon>Bacteria</taxon>
        <taxon>Bacillati</taxon>
        <taxon>Bacillota</taxon>
        <taxon>Clostridia</taxon>
        <taxon>Lachnospirales</taxon>
        <taxon>Lachnospiraceae</taxon>
        <taxon>Enterocloster</taxon>
    </lineage>
</organism>
<reference evidence="1 2" key="2">
    <citation type="submission" date="2009-02" db="EMBL/GenBank/DDBJ databases">
        <title>Draft genome sequence of Clostridium asparagiforme (DSM 15981).</title>
        <authorList>
            <person name="Sudarsanam P."/>
            <person name="Ley R."/>
            <person name="Guruge J."/>
            <person name="Turnbaugh P.J."/>
            <person name="Mahowald M."/>
            <person name="Liep D."/>
            <person name="Gordon J."/>
        </authorList>
    </citation>
    <scope>NUCLEOTIDE SEQUENCE [LARGE SCALE GENOMIC DNA]</scope>
    <source>
        <strain evidence="1 2">DSM 15981</strain>
    </source>
</reference>
<dbReference type="AlphaFoldDB" id="C0CUR1"/>